<keyword evidence="1" id="KW-0472">Membrane</keyword>
<protein>
    <submittedName>
        <fullName evidence="3">Putative membrane protein DUF2157</fullName>
    </submittedName>
</protein>
<feature type="transmembrane region" description="Helical" evidence="1">
    <location>
        <begin position="248"/>
        <end position="270"/>
    </location>
</feature>
<proteinExistence type="predicted"/>
<feature type="transmembrane region" description="Helical" evidence="1">
    <location>
        <begin position="276"/>
        <end position="294"/>
    </location>
</feature>
<dbReference type="STRING" id="1193051.LEP1GSC017_3884"/>
<feature type="transmembrane region" description="Helical" evidence="1">
    <location>
        <begin position="217"/>
        <end position="236"/>
    </location>
</feature>
<evidence type="ECO:0000259" key="2">
    <source>
        <dbReference type="Pfam" id="PF09925"/>
    </source>
</evidence>
<feature type="transmembrane region" description="Helical" evidence="1">
    <location>
        <begin position="153"/>
        <end position="171"/>
    </location>
</feature>
<feature type="transmembrane region" description="Helical" evidence="1">
    <location>
        <begin position="21"/>
        <end position="42"/>
    </location>
</feature>
<sequence>MSLPPYGKKDLEDWIHFFESTLLIIGSALLLSGIFFLVAFNWNLLDRFTKLGIIFLLNIVFYLFTFFFRKKELLFEIGLTILFFLTGSALLVYGQIYQTGTDVYDLFLGWAILTLFLVPISRSGVVAGLWMVLFASTVYLYSVQVATGKENHFLFATTSLLFIFIGIVLDFQKSEFYSEKTKSFLSALGIFFALGFLNLVHVILFRIHSEFSTTLTYGFFQILLPLLFYGFVYIFYRWYRFRHLNLSLILLFGLGQILLKTADLFAIWAYSSAVNYLLFALSITLYTVWAVSHLNGLRRINGSGEVNP</sequence>
<gene>
    <name evidence="3" type="ORF">CLV96_0086</name>
</gene>
<keyword evidence="4" id="KW-1185">Reference proteome</keyword>
<dbReference type="Pfam" id="PF09925">
    <property type="entry name" value="DUF2157"/>
    <property type="match status" value="1"/>
</dbReference>
<feature type="transmembrane region" description="Helical" evidence="1">
    <location>
        <begin position="183"/>
        <end position="205"/>
    </location>
</feature>
<name>A0A4V3HIA1_LEPME</name>
<dbReference type="InterPro" id="IPR018677">
    <property type="entry name" value="DUF2157"/>
</dbReference>
<keyword evidence="1" id="KW-0812">Transmembrane</keyword>
<organism evidence="3 4">
    <name type="scientific">Leptospira meyeri</name>
    <dbReference type="NCBI Taxonomy" id="29508"/>
    <lineage>
        <taxon>Bacteria</taxon>
        <taxon>Pseudomonadati</taxon>
        <taxon>Spirochaetota</taxon>
        <taxon>Spirochaetia</taxon>
        <taxon>Leptospirales</taxon>
        <taxon>Leptospiraceae</taxon>
        <taxon>Leptospira</taxon>
    </lineage>
</organism>
<feature type="domain" description="DUF2157" evidence="2">
    <location>
        <begin position="20"/>
        <end position="125"/>
    </location>
</feature>
<feature type="transmembrane region" description="Helical" evidence="1">
    <location>
        <begin position="73"/>
        <end position="97"/>
    </location>
</feature>
<evidence type="ECO:0000313" key="4">
    <source>
        <dbReference type="Proteomes" id="UP000294684"/>
    </source>
</evidence>
<feature type="transmembrane region" description="Helical" evidence="1">
    <location>
        <begin position="103"/>
        <end position="120"/>
    </location>
</feature>
<evidence type="ECO:0000313" key="3">
    <source>
        <dbReference type="EMBL" id="TDY71131.1"/>
    </source>
</evidence>
<accession>A0A4V3HIA1</accession>
<dbReference type="AlphaFoldDB" id="A0A4V3HIA1"/>
<feature type="transmembrane region" description="Helical" evidence="1">
    <location>
        <begin position="48"/>
        <end position="68"/>
    </location>
</feature>
<dbReference type="Proteomes" id="UP000294684">
    <property type="component" value="Unassembled WGS sequence"/>
</dbReference>
<comment type="caution">
    <text evidence="3">The sequence shown here is derived from an EMBL/GenBank/DDBJ whole genome shotgun (WGS) entry which is preliminary data.</text>
</comment>
<evidence type="ECO:0000256" key="1">
    <source>
        <dbReference type="SAM" id="Phobius"/>
    </source>
</evidence>
<dbReference type="EMBL" id="SORO01000001">
    <property type="protein sequence ID" value="TDY71131.1"/>
    <property type="molecule type" value="Genomic_DNA"/>
</dbReference>
<reference evidence="3 4" key="1">
    <citation type="submission" date="2019-03" db="EMBL/GenBank/DDBJ databases">
        <title>Genomic Encyclopedia of Archaeal and Bacterial Type Strains, Phase II (KMG-II): from individual species to whole genera.</title>
        <authorList>
            <person name="Goeker M."/>
        </authorList>
    </citation>
    <scope>NUCLEOTIDE SEQUENCE [LARGE SCALE GENOMIC DNA]</scope>
    <source>
        <strain evidence="3 4">DSM 21537</strain>
    </source>
</reference>
<keyword evidence="1" id="KW-1133">Transmembrane helix</keyword>